<dbReference type="AlphaFoldDB" id="A0A2U0SDR7"/>
<evidence type="ECO:0000313" key="4">
    <source>
        <dbReference type="Proteomes" id="UP000245890"/>
    </source>
</evidence>
<dbReference type="PANTHER" id="PTHR31157:SF1">
    <property type="entry name" value="SCP DOMAIN-CONTAINING PROTEIN"/>
    <property type="match status" value="1"/>
</dbReference>
<dbReference type="InterPro" id="IPR014044">
    <property type="entry name" value="CAP_dom"/>
</dbReference>
<dbReference type="EMBL" id="QENQ01000001">
    <property type="protein sequence ID" value="PVX29441.1"/>
    <property type="molecule type" value="Genomic_DNA"/>
</dbReference>
<name>A0A2U0SDR7_9SPHN</name>
<dbReference type="InterPro" id="IPR035940">
    <property type="entry name" value="CAP_sf"/>
</dbReference>
<dbReference type="PANTHER" id="PTHR31157">
    <property type="entry name" value="SCP DOMAIN-CONTAINING PROTEIN"/>
    <property type="match status" value="1"/>
</dbReference>
<evidence type="ECO:0000313" key="3">
    <source>
        <dbReference type="EMBL" id="PVX29441.1"/>
    </source>
</evidence>
<dbReference type="OrthoDB" id="7550377at2"/>
<dbReference type="Pfam" id="PF00188">
    <property type="entry name" value="CAP"/>
    <property type="match status" value="1"/>
</dbReference>
<reference evidence="3 4" key="1">
    <citation type="submission" date="2018-05" db="EMBL/GenBank/DDBJ databases">
        <title>Description of Sphingomonas pokkalii sp nov, isolated from the rhizosphere of saline tolerant pokkali rice and its draft genome analysis.</title>
        <authorList>
            <person name="Menon R."/>
            <person name="Kumari S."/>
            <person name="Rameshkumar N."/>
        </authorList>
    </citation>
    <scope>NUCLEOTIDE SEQUENCE [LARGE SCALE GENOMIC DNA]</scope>
    <source>
        <strain evidence="3 4">L3B27</strain>
    </source>
</reference>
<feature type="region of interest" description="Disordered" evidence="1">
    <location>
        <begin position="117"/>
        <end position="140"/>
    </location>
</feature>
<dbReference type="CDD" id="cd05379">
    <property type="entry name" value="CAP_bacterial"/>
    <property type="match status" value="1"/>
</dbReference>
<protein>
    <recommendedName>
        <fullName evidence="2">SCP domain-containing protein</fullName>
    </recommendedName>
</protein>
<dbReference type="Gene3D" id="3.40.33.10">
    <property type="entry name" value="CAP"/>
    <property type="match status" value="1"/>
</dbReference>
<dbReference type="Proteomes" id="UP000245890">
    <property type="component" value="Unassembled WGS sequence"/>
</dbReference>
<evidence type="ECO:0000259" key="2">
    <source>
        <dbReference type="Pfam" id="PF00188"/>
    </source>
</evidence>
<feature type="domain" description="SCP" evidence="2">
    <location>
        <begin position="37"/>
        <end position="197"/>
    </location>
</feature>
<sequence>MEYGVAGIPSLFRIALAGGALMLTAAGNVAPLEDQVLERINQVRQDPAGYADRLRGLRRHFVGNALYAPEQPSGVMTREGLRAIDDAIAFLERQRPLPPLDRGTLLDLAAQDHVADQGPLGARGHVSPDGATPADRVRRRGGGTLVGESISYGYADAEAVVRQLVVDDGVPDRSHRLLLFNQELRYAGIGCGAHRRYGHMCVIDVSRTRNGRSVYATLAQNDMPRGDKAP</sequence>
<organism evidence="3 4">
    <name type="scientific">Sphingomonas pokkalii</name>
    <dbReference type="NCBI Taxonomy" id="2175090"/>
    <lineage>
        <taxon>Bacteria</taxon>
        <taxon>Pseudomonadati</taxon>
        <taxon>Pseudomonadota</taxon>
        <taxon>Alphaproteobacteria</taxon>
        <taxon>Sphingomonadales</taxon>
        <taxon>Sphingomonadaceae</taxon>
        <taxon>Sphingomonas</taxon>
    </lineage>
</organism>
<gene>
    <name evidence="3" type="ORF">DD559_09030</name>
</gene>
<comment type="caution">
    <text evidence="3">The sequence shown here is derived from an EMBL/GenBank/DDBJ whole genome shotgun (WGS) entry which is preliminary data.</text>
</comment>
<keyword evidence="4" id="KW-1185">Reference proteome</keyword>
<proteinExistence type="predicted"/>
<evidence type="ECO:0000256" key="1">
    <source>
        <dbReference type="SAM" id="MobiDB-lite"/>
    </source>
</evidence>
<accession>A0A2U0SDR7</accession>